<feature type="signal peptide" evidence="2">
    <location>
        <begin position="1"/>
        <end position="25"/>
    </location>
</feature>
<feature type="domain" description="Sialate O-acetylesterase" evidence="3">
    <location>
        <begin position="267"/>
        <end position="374"/>
    </location>
</feature>
<sequence length="506" mass="56856">MKSKIIKYLSFTMVLSVMCFSKTFATTLRLGSPFQEHMVLQCDMPIAVWGEAVPNTLVVISLGEDKASVTSDSEGLWRVYLPTRKPGGPYAFSVNSGVENIIFKDVLIGEVWICTGQSNMAMGYNGIPEIKQLDTLISKIRTFKVDKTVSFTEQDYLKGNWVLQQPNSAVAFSFAYFLQKSKNVPIGIILTAWGSSSIEGWMPRDMTETLPHFKNIMNDFDNDIEKKSRIDSIIVTPGKRIVKDDIFIRTQPNIIYNAILKPILPYSCRGIVWYQGEANAKNVDAMLQYGITLPLWIERIRSEWEQDSPYLLGVMLPGYGGTLYKKVQDTTIFERPDANSWAWIRESQLKALELPNVSIVNTIDLGDVKNIHPKDKLPIGKRLALYASSDGKNSNSSVDGPILKKVSVKSNIITVFFNNGKGLKTRDGKTPKAFWLTDRSGEWYPAKAIIKGETVELSSEKLSKPLYVRYAFSAKPYVNLVNTADLPARPFRTDNFLPIVNADNNN</sequence>
<dbReference type="InterPro" id="IPR036514">
    <property type="entry name" value="SGNH_hydro_sf"/>
</dbReference>
<evidence type="ECO:0000259" key="3">
    <source>
        <dbReference type="Pfam" id="PF03629"/>
    </source>
</evidence>
<feature type="domain" description="Sialate O-acetylesterase" evidence="3">
    <location>
        <begin position="110"/>
        <end position="234"/>
    </location>
</feature>
<keyword evidence="1" id="KW-0378">Hydrolase</keyword>
<comment type="caution">
    <text evidence="4">The sequence shown here is derived from an EMBL/GenBank/DDBJ whole genome shotgun (WGS) entry which is preliminary data.</text>
</comment>
<dbReference type="RefSeq" id="WP_382381933.1">
    <property type="nucleotide sequence ID" value="NZ_JBHMEZ010000003.1"/>
</dbReference>
<dbReference type="PANTHER" id="PTHR22901">
    <property type="entry name" value="SIALATE O-ACETYLESTERASE"/>
    <property type="match status" value="1"/>
</dbReference>
<dbReference type="PANTHER" id="PTHR22901:SF0">
    <property type="entry name" value="SIALATE O-ACETYLESTERASE"/>
    <property type="match status" value="1"/>
</dbReference>
<dbReference type="SUPFAM" id="SSF52266">
    <property type="entry name" value="SGNH hydrolase"/>
    <property type="match status" value="1"/>
</dbReference>
<organism evidence="4 5">
    <name type="scientific">Formosa undariae</name>
    <dbReference type="NCBI Taxonomy" id="1325436"/>
    <lineage>
        <taxon>Bacteria</taxon>
        <taxon>Pseudomonadati</taxon>
        <taxon>Bacteroidota</taxon>
        <taxon>Flavobacteriia</taxon>
        <taxon>Flavobacteriales</taxon>
        <taxon>Flavobacteriaceae</taxon>
        <taxon>Formosa</taxon>
    </lineage>
</organism>
<dbReference type="InterPro" id="IPR005181">
    <property type="entry name" value="SASA"/>
</dbReference>
<dbReference type="InterPro" id="IPR039329">
    <property type="entry name" value="SIAE"/>
</dbReference>
<evidence type="ECO:0000256" key="2">
    <source>
        <dbReference type="SAM" id="SignalP"/>
    </source>
</evidence>
<dbReference type="EMBL" id="JBHMEZ010000003">
    <property type="protein sequence ID" value="MFB9052754.1"/>
    <property type="molecule type" value="Genomic_DNA"/>
</dbReference>
<keyword evidence="2" id="KW-0732">Signal</keyword>
<keyword evidence="5" id="KW-1185">Reference proteome</keyword>
<proteinExistence type="predicted"/>
<dbReference type="Proteomes" id="UP001589605">
    <property type="component" value="Unassembled WGS sequence"/>
</dbReference>
<evidence type="ECO:0000313" key="4">
    <source>
        <dbReference type="EMBL" id="MFB9052754.1"/>
    </source>
</evidence>
<accession>A0ABV5F011</accession>
<gene>
    <name evidence="4" type="ORF">ACFFVB_06630</name>
</gene>
<feature type="chain" id="PRO_5045336387" evidence="2">
    <location>
        <begin position="26"/>
        <end position="506"/>
    </location>
</feature>
<evidence type="ECO:0000256" key="1">
    <source>
        <dbReference type="ARBA" id="ARBA00022801"/>
    </source>
</evidence>
<evidence type="ECO:0000313" key="5">
    <source>
        <dbReference type="Proteomes" id="UP001589605"/>
    </source>
</evidence>
<dbReference type="Pfam" id="PF03629">
    <property type="entry name" value="SASA"/>
    <property type="match status" value="2"/>
</dbReference>
<dbReference type="Gene3D" id="3.40.50.1110">
    <property type="entry name" value="SGNH hydrolase"/>
    <property type="match status" value="1"/>
</dbReference>
<protein>
    <submittedName>
        <fullName evidence="4">Sialate O-acetylesterase</fullName>
    </submittedName>
</protein>
<name>A0ABV5F011_9FLAO</name>
<reference evidence="4 5" key="1">
    <citation type="submission" date="2024-09" db="EMBL/GenBank/DDBJ databases">
        <authorList>
            <person name="Sun Q."/>
            <person name="Mori K."/>
        </authorList>
    </citation>
    <scope>NUCLEOTIDE SEQUENCE [LARGE SCALE GENOMIC DNA]</scope>
    <source>
        <strain evidence="4 5">CECT 8286</strain>
    </source>
</reference>